<dbReference type="EMBL" id="LYVI01000001">
    <property type="protein sequence ID" value="OBU63207.1"/>
    <property type="molecule type" value="Genomic_DNA"/>
</dbReference>
<gene>
    <name evidence="2" type="ORF">A9K56_00375</name>
</gene>
<dbReference type="Proteomes" id="UP000092125">
    <property type="component" value="Unassembled WGS sequence"/>
</dbReference>
<organism evidence="2 3">
    <name type="scientific">Stenotrophomonas maltophilia</name>
    <name type="common">Pseudomonas maltophilia</name>
    <name type="synonym">Xanthomonas maltophilia</name>
    <dbReference type="NCBI Taxonomy" id="40324"/>
    <lineage>
        <taxon>Bacteria</taxon>
        <taxon>Pseudomonadati</taxon>
        <taxon>Pseudomonadota</taxon>
        <taxon>Gammaproteobacteria</taxon>
        <taxon>Lysobacterales</taxon>
        <taxon>Lysobacteraceae</taxon>
        <taxon>Stenotrophomonas</taxon>
        <taxon>Stenotrophomonas maltophilia group</taxon>
    </lineage>
</organism>
<dbReference type="RefSeq" id="WP_053517361.1">
    <property type="nucleotide sequence ID" value="NZ_LDVR01000020.1"/>
</dbReference>
<evidence type="ECO:0000256" key="1">
    <source>
        <dbReference type="SAM" id="MobiDB-lite"/>
    </source>
</evidence>
<reference evidence="2 3" key="1">
    <citation type="submission" date="2016-05" db="EMBL/GenBank/DDBJ databases">
        <title>Draft Genome Sequences of Stenotrophomonas maltophilia Strains Sm32COP, Sm41DVV, Sm46PAILV, SmF3, SmF22, SmSOFb1 and SmCVFa1, Isolated from Different Manures, in France.</title>
        <authorList>
            <person name="Nazaret S."/>
            <person name="Bodilis J."/>
        </authorList>
    </citation>
    <scope>NUCLEOTIDE SEQUENCE [LARGE SCALE GENOMIC DNA]</scope>
    <source>
        <strain evidence="2 3">Sm41DVV</strain>
    </source>
</reference>
<protein>
    <submittedName>
        <fullName evidence="2">Uncharacterized protein</fullName>
    </submittedName>
</protein>
<dbReference type="AlphaFoldDB" id="A0AAP7GUG1"/>
<sequence>MKSFISSAAFAASQAMSHAGQSVKRSHLVEVISAMLGYQSFAALCVEEADTTLEYHLADAELYVLNMPLARDRAEKLGVLHSLLACKEAVSSTFPAPVYGDIEAFWDSHARELLEAEIADGEDTAAAMAACNAVFPDYPDLGPPEDSADLWASTDRWSIEARGTMSGEYDPEGDQMFNGHTLDVWGELFYIKAGRAGLIFEESQEGAELDDDWRDDDSDDLDEQYAERMERDD</sequence>
<comment type="caution">
    <text evidence="2">The sequence shown here is derived from an EMBL/GenBank/DDBJ whole genome shotgun (WGS) entry which is preliminary data.</text>
</comment>
<feature type="region of interest" description="Disordered" evidence="1">
    <location>
        <begin position="202"/>
        <end position="233"/>
    </location>
</feature>
<evidence type="ECO:0000313" key="3">
    <source>
        <dbReference type="Proteomes" id="UP000092125"/>
    </source>
</evidence>
<proteinExistence type="predicted"/>
<evidence type="ECO:0000313" key="2">
    <source>
        <dbReference type="EMBL" id="OBU63207.1"/>
    </source>
</evidence>
<name>A0AAP7GUG1_STEMA</name>
<accession>A0AAP7GUG1</accession>
<feature type="compositionally biased region" description="Acidic residues" evidence="1">
    <location>
        <begin position="202"/>
        <end position="224"/>
    </location>
</feature>